<comment type="caution">
    <text evidence="1">The sequence shown here is derived from an EMBL/GenBank/DDBJ whole genome shotgun (WGS) entry which is preliminary data.</text>
</comment>
<accession>A0A8S9H751</accession>
<sequence>MSKIIEHLGKESTWYLGPFMRTGKRGYELVHQLSILKRCNVTPIVDETPSEIESFGNFQTFFLKCVEVGKVEAIYYEGLHRSTSLGVEEGIKVLEANVRKHGLSTLAVGIFYVCLGKEIEATNVFEQFAENHNLDLKSNAIFEMGDELQSILSSFHPPLSNTYEKTFKFPEDDFLVSPSCLYRHAHTMDLEGSCKNCRLFWAYTKLIMKFNKFYIPDYYVKEKQSIQTSEKLPLQPMRNFETKPMKAAVLAQVFIIYSVRMGEKVSLWKF</sequence>
<protein>
    <submittedName>
        <fullName evidence="1">Uncharacterized protein</fullName>
    </submittedName>
</protein>
<proteinExistence type="predicted"/>
<name>A0A8S9H751_BRACR</name>
<dbReference type="EMBL" id="QGKW02001988">
    <property type="protein sequence ID" value="KAF2552704.1"/>
    <property type="molecule type" value="Genomic_DNA"/>
</dbReference>
<organism evidence="1 2">
    <name type="scientific">Brassica cretica</name>
    <name type="common">Mustard</name>
    <dbReference type="NCBI Taxonomy" id="69181"/>
    <lineage>
        <taxon>Eukaryota</taxon>
        <taxon>Viridiplantae</taxon>
        <taxon>Streptophyta</taxon>
        <taxon>Embryophyta</taxon>
        <taxon>Tracheophyta</taxon>
        <taxon>Spermatophyta</taxon>
        <taxon>Magnoliopsida</taxon>
        <taxon>eudicotyledons</taxon>
        <taxon>Gunneridae</taxon>
        <taxon>Pentapetalae</taxon>
        <taxon>rosids</taxon>
        <taxon>malvids</taxon>
        <taxon>Brassicales</taxon>
        <taxon>Brassicaceae</taxon>
        <taxon>Brassiceae</taxon>
        <taxon>Brassica</taxon>
    </lineage>
</organism>
<dbReference type="Proteomes" id="UP000712281">
    <property type="component" value="Unassembled WGS sequence"/>
</dbReference>
<reference evidence="1" key="1">
    <citation type="submission" date="2019-12" db="EMBL/GenBank/DDBJ databases">
        <title>Genome sequencing and annotation of Brassica cretica.</title>
        <authorList>
            <person name="Studholme D.J."/>
            <person name="Sarris P.F."/>
        </authorList>
    </citation>
    <scope>NUCLEOTIDE SEQUENCE</scope>
    <source>
        <strain evidence="1">PFS-001/15</strain>
        <tissue evidence="1">Leaf</tissue>
    </source>
</reference>
<evidence type="ECO:0000313" key="2">
    <source>
        <dbReference type="Proteomes" id="UP000712281"/>
    </source>
</evidence>
<gene>
    <name evidence="1" type="ORF">F2Q68_00033810</name>
</gene>
<evidence type="ECO:0000313" key="1">
    <source>
        <dbReference type="EMBL" id="KAF2552704.1"/>
    </source>
</evidence>
<dbReference type="AlphaFoldDB" id="A0A8S9H751"/>